<protein>
    <recommendedName>
        <fullName evidence="3">Yippee domain-containing protein</fullName>
    </recommendedName>
</protein>
<evidence type="ECO:0008006" key="3">
    <source>
        <dbReference type="Google" id="ProtNLM"/>
    </source>
</evidence>
<reference evidence="1" key="1">
    <citation type="journal article" date="2023" name="Mol. Ecol. Resour.">
        <title>Chromosome-level genome assembly of a triploid poplar Populus alba 'Berolinensis'.</title>
        <authorList>
            <person name="Chen S."/>
            <person name="Yu Y."/>
            <person name="Wang X."/>
            <person name="Wang S."/>
            <person name="Zhang T."/>
            <person name="Zhou Y."/>
            <person name="He R."/>
            <person name="Meng N."/>
            <person name="Wang Y."/>
            <person name="Liu W."/>
            <person name="Liu Z."/>
            <person name="Liu J."/>
            <person name="Guo Q."/>
            <person name="Huang H."/>
            <person name="Sederoff R.R."/>
            <person name="Wang G."/>
            <person name="Qu G."/>
            <person name="Chen S."/>
        </authorList>
    </citation>
    <scope>NUCLEOTIDE SEQUENCE</scope>
    <source>
        <strain evidence="1">SC-2020</strain>
    </source>
</reference>
<dbReference type="PANTHER" id="PTHR13848">
    <property type="entry name" value="PROTEIN YIPPEE-LIKE CG15309-RELATED"/>
    <property type="match status" value="1"/>
</dbReference>
<evidence type="ECO:0000313" key="1">
    <source>
        <dbReference type="EMBL" id="KAJ6987272.1"/>
    </source>
</evidence>
<gene>
    <name evidence="1" type="ORF">NC653_020500</name>
</gene>
<dbReference type="Proteomes" id="UP001164929">
    <property type="component" value="Chromosome 8"/>
</dbReference>
<name>A0AAD6MMZ6_9ROSI</name>
<sequence>MGRLFVVELEGKIYSCKHCRTHLALYDDIVSRVVFSILSLIDFSMFRDYLVNLHLMPYLDVKRISIVDVLKIFLDDSSAYRAVLCFYFSHSVQQMLFGVLMGCKCSDYMFCLCSFIQSFHCRHGKAYLFNKVTSVGSYALGICLVMAWASTCGRGKGSGSARFMAN</sequence>
<proteinExistence type="predicted"/>
<evidence type="ECO:0000313" key="2">
    <source>
        <dbReference type="Proteomes" id="UP001164929"/>
    </source>
</evidence>
<dbReference type="InterPro" id="IPR039058">
    <property type="entry name" value="Yippee_fam"/>
</dbReference>
<dbReference type="AlphaFoldDB" id="A0AAD6MMZ6"/>
<organism evidence="1 2">
    <name type="scientific">Populus alba x Populus x berolinensis</name>
    <dbReference type="NCBI Taxonomy" id="444605"/>
    <lineage>
        <taxon>Eukaryota</taxon>
        <taxon>Viridiplantae</taxon>
        <taxon>Streptophyta</taxon>
        <taxon>Embryophyta</taxon>
        <taxon>Tracheophyta</taxon>
        <taxon>Spermatophyta</taxon>
        <taxon>Magnoliopsida</taxon>
        <taxon>eudicotyledons</taxon>
        <taxon>Gunneridae</taxon>
        <taxon>Pentapetalae</taxon>
        <taxon>rosids</taxon>
        <taxon>fabids</taxon>
        <taxon>Malpighiales</taxon>
        <taxon>Salicaceae</taxon>
        <taxon>Saliceae</taxon>
        <taxon>Populus</taxon>
    </lineage>
</organism>
<comment type="caution">
    <text evidence="1">The sequence shown here is derived from an EMBL/GenBank/DDBJ whole genome shotgun (WGS) entry which is preliminary data.</text>
</comment>
<accession>A0AAD6MMZ6</accession>
<keyword evidence="2" id="KW-1185">Reference proteome</keyword>
<dbReference type="EMBL" id="JAQIZT010000008">
    <property type="protein sequence ID" value="KAJ6987272.1"/>
    <property type="molecule type" value="Genomic_DNA"/>
</dbReference>